<feature type="compositionally biased region" description="Polar residues" evidence="1">
    <location>
        <begin position="42"/>
        <end position="62"/>
    </location>
</feature>
<evidence type="ECO:0000256" key="1">
    <source>
        <dbReference type="SAM" id="MobiDB-lite"/>
    </source>
</evidence>
<proteinExistence type="predicted"/>
<feature type="compositionally biased region" description="Basic and acidic residues" evidence="1">
    <location>
        <begin position="1"/>
        <end position="13"/>
    </location>
</feature>
<protein>
    <submittedName>
        <fullName evidence="2">Uncharacterized protein</fullName>
    </submittedName>
</protein>
<name>A0AA39E4I9_VITRO</name>
<dbReference type="PANTHER" id="PTHR34539:SF3">
    <property type="entry name" value="NAC DOMAIN-CONTAINING PROTEIN"/>
    <property type="match status" value="1"/>
</dbReference>
<dbReference type="Proteomes" id="UP001168098">
    <property type="component" value="Unassembled WGS sequence"/>
</dbReference>
<keyword evidence="3" id="KW-1185">Reference proteome</keyword>
<feature type="region of interest" description="Disordered" evidence="1">
    <location>
        <begin position="1"/>
        <end position="107"/>
    </location>
</feature>
<reference evidence="2 3" key="1">
    <citation type="journal article" date="2023" name="BMC Biotechnol.">
        <title>Vitis rotundifolia cv Carlos genome sequencing.</title>
        <authorList>
            <person name="Huff M."/>
            <person name="Hulse-Kemp A."/>
            <person name="Scheffler B."/>
            <person name="Youngblood R."/>
            <person name="Simpson S."/>
            <person name="Babiker E."/>
            <person name="Staton M."/>
        </authorList>
    </citation>
    <scope>NUCLEOTIDE SEQUENCE [LARGE SCALE GENOMIC DNA]</scope>
    <source>
        <tissue evidence="2">Leaf</tissue>
    </source>
</reference>
<comment type="caution">
    <text evidence="2">The sequence shown here is derived from an EMBL/GenBank/DDBJ whole genome shotgun (WGS) entry which is preliminary data.</text>
</comment>
<dbReference type="EMBL" id="JARBHA010000001">
    <property type="protein sequence ID" value="KAJ9709256.1"/>
    <property type="molecule type" value="Genomic_DNA"/>
</dbReference>
<dbReference type="AlphaFoldDB" id="A0AA39E4I9"/>
<evidence type="ECO:0000313" key="2">
    <source>
        <dbReference type="EMBL" id="KAJ9709256.1"/>
    </source>
</evidence>
<evidence type="ECO:0000313" key="3">
    <source>
        <dbReference type="Proteomes" id="UP001168098"/>
    </source>
</evidence>
<feature type="compositionally biased region" description="Low complexity" evidence="1">
    <location>
        <begin position="76"/>
        <end position="97"/>
    </location>
</feature>
<sequence length="170" mass="18965">MAETPLKRQREETHVEEEDSKRHKSYNHILSILDADEEEPTQDLSSLITTLQQELSSDSSFDPVQCPASEGDAENSTTASATLERTSSSSSSSSTLELLKEGEEEDKEGFIRHLLEASDDELGIPNREVGVDDGEYGFHDGDLFCLGNVLWELEDEAANFYTLLQSELFM</sequence>
<dbReference type="PANTHER" id="PTHR34539">
    <property type="entry name" value="T6J4.11 PROTEIN"/>
    <property type="match status" value="1"/>
</dbReference>
<gene>
    <name evidence="2" type="ORF">PVL29_000961</name>
</gene>
<accession>A0AA39E4I9</accession>
<organism evidence="2 3">
    <name type="scientific">Vitis rotundifolia</name>
    <name type="common">Muscadine grape</name>
    <dbReference type="NCBI Taxonomy" id="103349"/>
    <lineage>
        <taxon>Eukaryota</taxon>
        <taxon>Viridiplantae</taxon>
        <taxon>Streptophyta</taxon>
        <taxon>Embryophyta</taxon>
        <taxon>Tracheophyta</taxon>
        <taxon>Spermatophyta</taxon>
        <taxon>Magnoliopsida</taxon>
        <taxon>eudicotyledons</taxon>
        <taxon>Gunneridae</taxon>
        <taxon>Pentapetalae</taxon>
        <taxon>rosids</taxon>
        <taxon>Vitales</taxon>
        <taxon>Vitaceae</taxon>
        <taxon>Viteae</taxon>
        <taxon>Vitis</taxon>
    </lineage>
</organism>